<evidence type="ECO:0000313" key="3">
    <source>
        <dbReference type="Proteomes" id="UP001219518"/>
    </source>
</evidence>
<reference evidence="2" key="2">
    <citation type="journal article" date="2023" name="BMC Genomics">
        <title>Pest status, molecular evolution, and epigenetic factors derived from the genome assembly of Frankliniella fusca, a thysanopteran phytovirus vector.</title>
        <authorList>
            <person name="Catto M.A."/>
            <person name="Labadie P.E."/>
            <person name="Jacobson A.L."/>
            <person name="Kennedy G.G."/>
            <person name="Srinivasan R."/>
            <person name="Hunt B.G."/>
        </authorList>
    </citation>
    <scope>NUCLEOTIDE SEQUENCE</scope>
    <source>
        <strain evidence="2">PL_HMW_Pooled</strain>
    </source>
</reference>
<dbReference type="EMBL" id="JAHWGI010000106">
    <property type="protein sequence ID" value="KAK3909559.1"/>
    <property type="molecule type" value="Genomic_DNA"/>
</dbReference>
<protein>
    <submittedName>
        <fullName evidence="2">F-box/LRR-repeat protein 7</fullName>
    </submittedName>
</protein>
<proteinExistence type="predicted"/>
<dbReference type="AlphaFoldDB" id="A0AAE1L8D4"/>
<dbReference type="SUPFAM" id="SSF81383">
    <property type="entry name" value="F-box domain"/>
    <property type="match status" value="1"/>
</dbReference>
<comment type="caution">
    <text evidence="2">The sequence shown here is derived from an EMBL/GenBank/DDBJ whole genome shotgun (WGS) entry which is preliminary data.</text>
</comment>
<dbReference type="Proteomes" id="UP001219518">
    <property type="component" value="Unassembled WGS sequence"/>
</dbReference>
<accession>A0AAE1L8D4</accession>
<organism evidence="2 3">
    <name type="scientific">Frankliniella fusca</name>
    <dbReference type="NCBI Taxonomy" id="407009"/>
    <lineage>
        <taxon>Eukaryota</taxon>
        <taxon>Metazoa</taxon>
        <taxon>Ecdysozoa</taxon>
        <taxon>Arthropoda</taxon>
        <taxon>Hexapoda</taxon>
        <taxon>Insecta</taxon>
        <taxon>Pterygota</taxon>
        <taxon>Neoptera</taxon>
        <taxon>Paraneoptera</taxon>
        <taxon>Thysanoptera</taxon>
        <taxon>Terebrantia</taxon>
        <taxon>Thripoidea</taxon>
        <taxon>Thripidae</taxon>
        <taxon>Frankliniella</taxon>
    </lineage>
</organism>
<name>A0AAE1L8D4_9NEOP</name>
<reference evidence="2" key="1">
    <citation type="submission" date="2021-07" db="EMBL/GenBank/DDBJ databases">
        <authorList>
            <person name="Catto M.A."/>
            <person name="Jacobson A."/>
            <person name="Kennedy G."/>
            <person name="Labadie P."/>
            <person name="Hunt B.G."/>
            <person name="Srinivasan R."/>
        </authorList>
    </citation>
    <scope>NUCLEOTIDE SEQUENCE</scope>
    <source>
        <strain evidence="2">PL_HMW_Pooled</strain>
        <tissue evidence="2">Head</tissue>
    </source>
</reference>
<gene>
    <name evidence="2" type="ORF">KUF71_019662</name>
</gene>
<dbReference type="PANTHER" id="PTHR38926">
    <property type="entry name" value="F-BOX DOMAIN CONTAINING PROTEIN, EXPRESSED"/>
    <property type="match status" value="1"/>
</dbReference>
<dbReference type="InterPro" id="IPR032675">
    <property type="entry name" value="LRR_dom_sf"/>
</dbReference>
<sequence length="490" mass="55714">MSALSSPHPQENKEQDSFDKLPDELVMQIFSHLSPEDIACRVSNVCLRWHSIAKDPVLWEKATLLYDEMLSLEFEETILFAPLIAGVHINMFRHISDATIKSMMLGCKSIKCLSFYPGAEVPVHVKLNVLNFYGENLGELNIFVDDSYLANSKTFCKILGEMRHLKILTFRGSVSSGLFDNGFFENSLWKLESLDISTLSIMFQENENILCGGVSINPWQNFILRILDHYAQNMKKLSLPEGVFDLSTVNKLEIKFICSKIVNLKICEIGLRVVKKLDHLKVLYVQGLSRRNLEHLRVSAGLQYKSIFDWVDNSVQFSNVKELTLENIIEDERRLTDHLLQACINLESLTISSGCHTSAQLSSYISKSPSLRKLSIHRMPCLKSKHLETIKCYLPNLLILNLKNNTLTDGILQFYVNNVQEKMPNLKLICDWGYWNINGGNPWSGQDKLCTMSISSRSVTECATSSDSLSHDRVKVAQMLDALTDYEDDD</sequence>
<evidence type="ECO:0000259" key="1">
    <source>
        <dbReference type="PROSITE" id="PS50181"/>
    </source>
</evidence>
<dbReference type="Gene3D" id="1.20.1280.50">
    <property type="match status" value="1"/>
</dbReference>
<dbReference type="InterPro" id="IPR036047">
    <property type="entry name" value="F-box-like_dom_sf"/>
</dbReference>
<dbReference type="PROSITE" id="PS50181">
    <property type="entry name" value="FBOX"/>
    <property type="match status" value="1"/>
</dbReference>
<dbReference type="SMART" id="SM00256">
    <property type="entry name" value="FBOX"/>
    <property type="match status" value="1"/>
</dbReference>
<keyword evidence="3" id="KW-1185">Reference proteome</keyword>
<dbReference type="SUPFAM" id="SSF52047">
    <property type="entry name" value="RNI-like"/>
    <property type="match status" value="1"/>
</dbReference>
<feature type="domain" description="F-box" evidence="1">
    <location>
        <begin position="15"/>
        <end position="62"/>
    </location>
</feature>
<dbReference type="InterPro" id="IPR001810">
    <property type="entry name" value="F-box_dom"/>
</dbReference>
<dbReference type="Gene3D" id="3.80.10.10">
    <property type="entry name" value="Ribonuclease Inhibitor"/>
    <property type="match status" value="1"/>
</dbReference>
<dbReference type="PANTHER" id="PTHR38926:SF5">
    <property type="entry name" value="F-BOX AND LEUCINE-RICH REPEAT PROTEIN 6"/>
    <property type="match status" value="1"/>
</dbReference>
<dbReference type="Pfam" id="PF12937">
    <property type="entry name" value="F-box-like"/>
    <property type="match status" value="1"/>
</dbReference>
<evidence type="ECO:0000313" key="2">
    <source>
        <dbReference type="EMBL" id="KAK3909559.1"/>
    </source>
</evidence>